<evidence type="ECO:0000313" key="3">
    <source>
        <dbReference type="Proteomes" id="UP001194580"/>
    </source>
</evidence>
<dbReference type="EMBL" id="JAAAIL010000552">
    <property type="protein sequence ID" value="KAG0274875.1"/>
    <property type="molecule type" value="Genomic_DNA"/>
</dbReference>
<reference evidence="2" key="1">
    <citation type="journal article" date="2020" name="Fungal Divers.">
        <title>Resolving the Mortierellaceae phylogeny through synthesis of multi-gene phylogenetics and phylogenomics.</title>
        <authorList>
            <person name="Vandepol N."/>
            <person name="Liber J."/>
            <person name="Desiro A."/>
            <person name="Na H."/>
            <person name="Kennedy M."/>
            <person name="Barry K."/>
            <person name="Grigoriev I.V."/>
            <person name="Miller A.N."/>
            <person name="O'Donnell K."/>
            <person name="Stajich J.E."/>
            <person name="Bonito G."/>
        </authorList>
    </citation>
    <scope>NUCLEOTIDE SEQUENCE</scope>
    <source>
        <strain evidence="2">NRRL 28262</strain>
    </source>
</reference>
<accession>A0AAD4H6S5</accession>
<sequence>MGLAGTESPQQNLTAAYFKKWSSAHYSTTPSDKIISRDAALHRKAWPAIHCIKKSDQFISSNMPERTKEPSDNVPLFLSQREPGGGEGLEKFEPTILMKRFKKWQEVQDELHLPNGLNTDLETLDADEDLRLLEEEGEFMFRHNLDLEDYKGLCEKHRLQHVLQTITDQDTVENIMDQFVCIDHDGVPSTPGSSENQGTMIEDADAGDLLLAGQDPVMELPRIVGWAAFNSDVMQNKSRESVRGMVDPDFVLEQDPTSPTDKLVRGTLKQMWPRLDSVQHRHLLRLLVRMLIVVWDNFDMLDDEQYDTSLASQGQDVSQIDQEEIHCQTRPEGAGPWAKQDDADYNTTATVSGQQSAEDRLRQVEDEFMNRSFLDAVREASKAVQSQPVEHRDHKSVDCFTLPLGNAFTVRGVAGKDTNAGATSTPRGAHLPWNLDDYDNGQRMTTTRARAKESLIAQGRTFILPLHPSDARECGSARPFDFSLDDLLVQASARQESWSLSVLRDPKIIGVSRWKSMGPRPPSTSLLPHPKELLPSSSNVFQTAAQGSPYPLVHLFSLPDVFCPVQFGGQEEGGEERIREGLSHVFVRTLTKHRPLAAEFLTEEVEDKERRMYHRWMAAWHEHSPRAPKATKTRYEMMKLLRQHYQEGRRLFSGMNTRGDDMTESTITVKEEEPVNFWTRWLLKEATVKEDEGEMKGGTGIMAKSGLRLMHNRPNVAKLGWKHWV</sequence>
<evidence type="ECO:0000256" key="1">
    <source>
        <dbReference type="SAM" id="MobiDB-lite"/>
    </source>
</evidence>
<name>A0AAD4H6S5_9FUNG</name>
<dbReference type="Proteomes" id="UP001194580">
    <property type="component" value="Unassembled WGS sequence"/>
</dbReference>
<gene>
    <name evidence="2" type="ORF">BGZ95_009396</name>
</gene>
<protein>
    <submittedName>
        <fullName evidence="2">Uncharacterized protein</fullName>
    </submittedName>
</protein>
<feature type="region of interest" description="Disordered" evidence="1">
    <location>
        <begin position="64"/>
        <end position="90"/>
    </location>
</feature>
<comment type="caution">
    <text evidence="2">The sequence shown here is derived from an EMBL/GenBank/DDBJ whole genome shotgun (WGS) entry which is preliminary data.</text>
</comment>
<dbReference type="AlphaFoldDB" id="A0AAD4H6S5"/>
<proteinExistence type="predicted"/>
<evidence type="ECO:0000313" key="2">
    <source>
        <dbReference type="EMBL" id="KAG0274875.1"/>
    </source>
</evidence>
<keyword evidence="3" id="KW-1185">Reference proteome</keyword>
<organism evidence="2 3">
    <name type="scientific">Linnemannia exigua</name>
    <dbReference type="NCBI Taxonomy" id="604196"/>
    <lineage>
        <taxon>Eukaryota</taxon>
        <taxon>Fungi</taxon>
        <taxon>Fungi incertae sedis</taxon>
        <taxon>Mucoromycota</taxon>
        <taxon>Mortierellomycotina</taxon>
        <taxon>Mortierellomycetes</taxon>
        <taxon>Mortierellales</taxon>
        <taxon>Mortierellaceae</taxon>
        <taxon>Linnemannia</taxon>
    </lineage>
</organism>